<protein>
    <submittedName>
        <fullName evidence="1">Deoxyribonucleotidase</fullName>
    </submittedName>
</protein>
<dbReference type="EMBL" id="MF285619">
    <property type="protein sequence ID" value="ASZ78781.1"/>
    <property type="molecule type" value="Genomic_DNA"/>
</dbReference>
<proteinExistence type="predicted"/>
<evidence type="ECO:0000313" key="2">
    <source>
        <dbReference type="Proteomes" id="UP000224362"/>
    </source>
</evidence>
<dbReference type="SUPFAM" id="SSF56784">
    <property type="entry name" value="HAD-like"/>
    <property type="match status" value="1"/>
</dbReference>
<evidence type="ECO:0000313" key="1">
    <source>
        <dbReference type="EMBL" id="ASZ78781.1"/>
    </source>
</evidence>
<organism evidence="1 2">
    <name type="scientific">Serratia phage 2050H1</name>
    <dbReference type="NCBI Taxonomy" id="2024250"/>
    <lineage>
        <taxon>Viruses</taxon>
        <taxon>Duplodnaviria</taxon>
        <taxon>Heunggongvirae</taxon>
        <taxon>Uroviricota</taxon>
        <taxon>Caudoviricetes</taxon>
        <taxon>Pantevenvirales</taxon>
        <taxon>Ackermannviridae</taxon>
        <taxon>Miltonvirus</taxon>
        <taxon>Miltonvirus MAM1</taxon>
    </lineage>
</organism>
<name>A0A249Y3E3_9CAUD</name>
<accession>A0A249Y3E3</accession>
<sequence>MGDYVNGDISLPIYHVGVDIDLTVVDTLTPWLAQFNSLGSTFEAYARSRELEYTFRPITDTCYKEFKGDLCPLMMERAPTGYGFQPMMYWRDPRLYDKLSPINGAVEFLTKLYRGIMGTGRFSDVRFIAVSKCEPEHERSKRQFVEREFRDMFYGFISTDDKHLVNLDMLIDDNPKYVVNCAAEGIFQIYVPQGNYEKFEDLSLRSCASGVLEHLTIEPFPGMNHFDILNPMMSDIVELLMRHYDYVN</sequence>
<dbReference type="InterPro" id="IPR036412">
    <property type="entry name" value="HAD-like_sf"/>
</dbReference>
<dbReference type="InterPro" id="IPR023214">
    <property type="entry name" value="HAD_sf"/>
</dbReference>
<reference evidence="1 2" key="1">
    <citation type="submission" date="2017-06" db="EMBL/GenBank/DDBJ databases">
        <authorList>
            <person name="Kim H.J."/>
            <person name="Triplett B.A."/>
        </authorList>
    </citation>
    <scope>NUCLEOTIDE SEQUENCE [LARGE SCALE GENOMIC DNA]</scope>
</reference>
<dbReference type="Gene3D" id="3.40.50.1000">
    <property type="entry name" value="HAD superfamily/HAD-like"/>
    <property type="match status" value="1"/>
</dbReference>
<dbReference type="Proteomes" id="UP000224362">
    <property type="component" value="Segment"/>
</dbReference>
<gene>
    <name evidence="1" type="ORF">2050H1_015</name>
</gene>